<dbReference type="KEGG" id="sgrg:L0C25_18050"/>
<reference evidence="4" key="1">
    <citation type="submission" date="2022-01" db="EMBL/GenBank/DDBJ databases">
        <title>Nocardioidaceae gen. sp. A5X3R13.</title>
        <authorList>
            <person name="Lopez Marin M.A."/>
            <person name="Uhlik O."/>
        </authorList>
    </citation>
    <scope>NUCLEOTIDE SEQUENCE</scope>
    <source>
        <strain evidence="4">A5X3R13</strain>
    </source>
</reference>
<gene>
    <name evidence="4" type="ORF">L0C25_18050</name>
</gene>
<evidence type="ECO:0000256" key="1">
    <source>
        <dbReference type="ARBA" id="ARBA00022679"/>
    </source>
</evidence>
<dbReference type="RefSeq" id="WP_271633128.1">
    <property type="nucleotide sequence ID" value="NZ_CP094970.1"/>
</dbReference>
<accession>A0AA46YKF9</accession>
<organism evidence="4 5">
    <name type="scientific">Solicola gregarius</name>
    <dbReference type="NCBI Taxonomy" id="2908642"/>
    <lineage>
        <taxon>Bacteria</taxon>
        <taxon>Bacillati</taxon>
        <taxon>Actinomycetota</taxon>
        <taxon>Actinomycetes</taxon>
        <taxon>Propionibacteriales</taxon>
        <taxon>Nocardioidaceae</taxon>
        <taxon>Solicola</taxon>
    </lineage>
</organism>
<sequence>MARLVHAGQALVDAVIEVERLPETGGDVMASASALHAGGAVNVLVAAARAGGDAVHAGAHGTGPFGDLIRAAFAREHIVAASPPIADSDTGLCVVLVEPSAERTFVTTQGAERRLSVDTLRAAGVEAGDYVCVTGYTLLHETSGRALLDWLPEMPADAHLVLDPGALFGDVPSARRAAVVERTSLWTSNRDEAAELCGLDDPAAAAPAVATLLGGAAVVVRDGERGCVVHADGRTTPVPGFPVRAIDTNGAGDAHIGTIVAERCRGTDWVAAARRANAAAAIKVTRRGPATAPTRAEVDAFLAGR</sequence>
<dbReference type="Pfam" id="PF00294">
    <property type="entry name" value="PfkB"/>
    <property type="match status" value="1"/>
</dbReference>
<feature type="domain" description="Carbohydrate kinase PfkB" evidence="3">
    <location>
        <begin position="1"/>
        <end position="291"/>
    </location>
</feature>
<dbReference type="SUPFAM" id="SSF53613">
    <property type="entry name" value="Ribokinase-like"/>
    <property type="match status" value="1"/>
</dbReference>
<evidence type="ECO:0000313" key="4">
    <source>
        <dbReference type="EMBL" id="UYM04421.1"/>
    </source>
</evidence>
<proteinExistence type="predicted"/>
<keyword evidence="2 4" id="KW-0418">Kinase</keyword>
<evidence type="ECO:0000313" key="5">
    <source>
        <dbReference type="Proteomes" id="UP001164390"/>
    </source>
</evidence>
<dbReference type="GO" id="GO:0016301">
    <property type="term" value="F:kinase activity"/>
    <property type="evidence" value="ECO:0007669"/>
    <property type="project" value="UniProtKB-KW"/>
</dbReference>
<dbReference type="Proteomes" id="UP001164390">
    <property type="component" value="Chromosome"/>
</dbReference>
<protein>
    <submittedName>
        <fullName evidence="4">PfkB family carbohydrate kinase</fullName>
    </submittedName>
</protein>
<dbReference type="EMBL" id="CP094970">
    <property type="protein sequence ID" value="UYM04421.1"/>
    <property type="molecule type" value="Genomic_DNA"/>
</dbReference>
<dbReference type="Gene3D" id="3.40.1190.20">
    <property type="match status" value="1"/>
</dbReference>
<dbReference type="InterPro" id="IPR029056">
    <property type="entry name" value="Ribokinase-like"/>
</dbReference>
<dbReference type="GO" id="GO:0005829">
    <property type="term" value="C:cytosol"/>
    <property type="evidence" value="ECO:0007669"/>
    <property type="project" value="TreeGrafter"/>
</dbReference>
<dbReference type="InterPro" id="IPR011611">
    <property type="entry name" value="PfkB_dom"/>
</dbReference>
<dbReference type="PANTHER" id="PTHR10584">
    <property type="entry name" value="SUGAR KINASE"/>
    <property type="match status" value="1"/>
</dbReference>
<evidence type="ECO:0000259" key="3">
    <source>
        <dbReference type="Pfam" id="PF00294"/>
    </source>
</evidence>
<dbReference type="AlphaFoldDB" id="A0AA46YKF9"/>
<keyword evidence="5" id="KW-1185">Reference proteome</keyword>
<name>A0AA46YKF9_9ACTN</name>
<evidence type="ECO:0000256" key="2">
    <source>
        <dbReference type="ARBA" id="ARBA00022777"/>
    </source>
</evidence>
<keyword evidence="1" id="KW-0808">Transferase</keyword>
<dbReference type="PANTHER" id="PTHR10584:SF166">
    <property type="entry name" value="RIBOKINASE"/>
    <property type="match status" value="1"/>
</dbReference>